<dbReference type="InterPro" id="IPR011711">
    <property type="entry name" value="GntR_C"/>
</dbReference>
<dbReference type="EMBL" id="VUMH01000004">
    <property type="protein sequence ID" value="MSS27516.1"/>
    <property type="molecule type" value="Genomic_DNA"/>
</dbReference>
<dbReference type="SMART" id="SM00345">
    <property type="entry name" value="HTH_GNTR"/>
    <property type="match status" value="1"/>
</dbReference>
<feature type="compositionally biased region" description="Basic and acidic residues" evidence="4">
    <location>
        <begin position="1"/>
        <end position="20"/>
    </location>
</feature>
<dbReference type="GO" id="GO:0003700">
    <property type="term" value="F:DNA-binding transcription factor activity"/>
    <property type="evidence" value="ECO:0007669"/>
    <property type="project" value="InterPro"/>
</dbReference>
<dbReference type="GO" id="GO:0003677">
    <property type="term" value="F:DNA binding"/>
    <property type="evidence" value="ECO:0007669"/>
    <property type="project" value="UniProtKB-KW"/>
</dbReference>
<evidence type="ECO:0000256" key="3">
    <source>
        <dbReference type="ARBA" id="ARBA00023163"/>
    </source>
</evidence>
<dbReference type="Pfam" id="PF00392">
    <property type="entry name" value="GntR"/>
    <property type="match status" value="1"/>
</dbReference>
<dbReference type="Pfam" id="PF07729">
    <property type="entry name" value="FCD"/>
    <property type="match status" value="1"/>
</dbReference>
<organism evidence="6 7">
    <name type="scientific">Desulfovibrio porci</name>
    <dbReference type="NCBI Taxonomy" id="2605782"/>
    <lineage>
        <taxon>Bacteria</taxon>
        <taxon>Pseudomonadati</taxon>
        <taxon>Thermodesulfobacteriota</taxon>
        <taxon>Desulfovibrionia</taxon>
        <taxon>Desulfovibrionales</taxon>
        <taxon>Desulfovibrionaceae</taxon>
        <taxon>Desulfovibrio</taxon>
    </lineage>
</organism>
<protein>
    <submittedName>
        <fullName evidence="6">GntR family transcriptional regulator</fullName>
    </submittedName>
</protein>
<dbReference type="InterPro" id="IPR036390">
    <property type="entry name" value="WH_DNA-bd_sf"/>
</dbReference>
<dbReference type="PANTHER" id="PTHR43537:SF5">
    <property type="entry name" value="UXU OPERON TRANSCRIPTIONAL REGULATOR"/>
    <property type="match status" value="1"/>
</dbReference>
<dbReference type="SUPFAM" id="SSF48008">
    <property type="entry name" value="GntR ligand-binding domain-like"/>
    <property type="match status" value="1"/>
</dbReference>
<keyword evidence="7" id="KW-1185">Reference proteome</keyword>
<comment type="caution">
    <text evidence="6">The sequence shown here is derived from an EMBL/GenBank/DDBJ whole genome shotgun (WGS) entry which is preliminary data.</text>
</comment>
<keyword evidence="3" id="KW-0804">Transcription</keyword>
<dbReference type="InterPro" id="IPR008920">
    <property type="entry name" value="TF_FadR/GntR_C"/>
</dbReference>
<dbReference type="Gene3D" id="1.20.120.530">
    <property type="entry name" value="GntR ligand-binding domain-like"/>
    <property type="match status" value="1"/>
</dbReference>
<dbReference type="Proteomes" id="UP000477488">
    <property type="component" value="Unassembled WGS sequence"/>
</dbReference>
<evidence type="ECO:0000256" key="4">
    <source>
        <dbReference type="SAM" id="MobiDB-lite"/>
    </source>
</evidence>
<evidence type="ECO:0000259" key="5">
    <source>
        <dbReference type="PROSITE" id="PS50949"/>
    </source>
</evidence>
<keyword evidence="2" id="KW-0238">DNA-binding</keyword>
<dbReference type="AlphaFoldDB" id="A0A6L5XJZ9"/>
<sequence>MHGKKDGFMSRQDVKGENSKNARRKSAALAGERKNEHLSSRALVYDYLQSQMKQGALLPGSVLDLKAISQKLGISSTPLRDSLIRLEAEGYLTIHPRSKVVINTLELADFPFLYEIMGGLEYTVIAASMEAYTPEIVAEMRRLNAEMKEAILGGDMSVYDSTHYAFHEIFFEVSPNIFAKRILTPIKNRLWDFPRKNFVQDWYLAAVTEHGLIVDAIEARSREKLMHVLKELHWDFKYNERHIRKVYNLG</sequence>
<feature type="domain" description="HTH gntR-type" evidence="5">
    <location>
        <begin position="38"/>
        <end position="105"/>
    </location>
</feature>
<evidence type="ECO:0000256" key="1">
    <source>
        <dbReference type="ARBA" id="ARBA00023015"/>
    </source>
</evidence>
<dbReference type="InterPro" id="IPR000524">
    <property type="entry name" value="Tscrpt_reg_HTH_GntR"/>
</dbReference>
<dbReference type="PROSITE" id="PS50949">
    <property type="entry name" value="HTH_GNTR"/>
    <property type="match status" value="1"/>
</dbReference>
<gene>
    <name evidence="6" type="ORF">FYJ44_05505</name>
</gene>
<feature type="region of interest" description="Disordered" evidence="4">
    <location>
        <begin position="1"/>
        <end position="34"/>
    </location>
</feature>
<accession>A0A6L5XJZ9</accession>
<evidence type="ECO:0000256" key="2">
    <source>
        <dbReference type="ARBA" id="ARBA00023125"/>
    </source>
</evidence>
<dbReference type="Gene3D" id="1.10.10.10">
    <property type="entry name" value="Winged helix-like DNA-binding domain superfamily/Winged helix DNA-binding domain"/>
    <property type="match status" value="1"/>
</dbReference>
<dbReference type="InterPro" id="IPR036388">
    <property type="entry name" value="WH-like_DNA-bd_sf"/>
</dbReference>
<proteinExistence type="predicted"/>
<keyword evidence="1" id="KW-0805">Transcription regulation</keyword>
<dbReference type="PANTHER" id="PTHR43537">
    <property type="entry name" value="TRANSCRIPTIONAL REGULATOR, GNTR FAMILY"/>
    <property type="match status" value="1"/>
</dbReference>
<dbReference type="SUPFAM" id="SSF46785">
    <property type="entry name" value="Winged helix' DNA-binding domain"/>
    <property type="match status" value="1"/>
</dbReference>
<dbReference type="SMART" id="SM00895">
    <property type="entry name" value="FCD"/>
    <property type="match status" value="1"/>
</dbReference>
<evidence type="ECO:0000313" key="7">
    <source>
        <dbReference type="Proteomes" id="UP000477488"/>
    </source>
</evidence>
<name>A0A6L5XJZ9_9BACT</name>
<evidence type="ECO:0000313" key="6">
    <source>
        <dbReference type="EMBL" id="MSS27516.1"/>
    </source>
</evidence>
<reference evidence="6 7" key="1">
    <citation type="submission" date="2019-09" db="EMBL/GenBank/DDBJ databases">
        <title>In-depth cultivation of the pig gut microbiome towards novel bacterial diversity and tailored functional studies.</title>
        <authorList>
            <person name="Wylensek D."/>
            <person name="Hitch T.C.A."/>
            <person name="Clavel T."/>
        </authorList>
    </citation>
    <scope>NUCLEOTIDE SEQUENCE [LARGE SCALE GENOMIC DNA]</scope>
    <source>
        <strain evidence="6 7">PG-178-WT-4</strain>
    </source>
</reference>